<accession>A0A7Z0D5B6</accession>
<gene>
    <name evidence="2" type="ORF">BJY26_003482</name>
</gene>
<sequence>MALLAAGCSSAESQPDPTPSHKAMRVTHAQIKSASNSPKSLVPAGHWALVHRPKDRPIPAHTYLVRIVSVVKGASGDLKKVKLMGPDQPLSMKTAVPYYVAFQSAMVKGNPDNADGPGGNVAIDKGHDNKIGILQYASQFGDRCRPPTDDGASWDPKNSVSTTCQVVVTAPGAQYAPTMLQVGWTGHGPAAKLKVPTPKSTV</sequence>
<organism evidence="2 3">
    <name type="scientific">Spelaeicoccus albus</name>
    <dbReference type="NCBI Taxonomy" id="1280376"/>
    <lineage>
        <taxon>Bacteria</taxon>
        <taxon>Bacillati</taxon>
        <taxon>Actinomycetota</taxon>
        <taxon>Actinomycetes</taxon>
        <taxon>Micrococcales</taxon>
        <taxon>Brevibacteriaceae</taxon>
        <taxon>Spelaeicoccus</taxon>
    </lineage>
</organism>
<dbReference type="AlphaFoldDB" id="A0A7Z0D5B6"/>
<evidence type="ECO:0000256" key="1">
    <source>
        <dbReference type="SAM" id="MobiDB-lite"/>
    </source>
</evidence>
<dbReference type="EMBL" id="JACBZP010000001">
    <property type="protein sequence ID" value="NYI69176.1"/>
    <property type="molecule type" value="Genomic_DNA"/>
</dbReference>
<evidence type="ECO:0000313" key="3">
    <source>
        <dbReference type="Proteomes" id="UP000539111"/>
    </source>
</evidence>
<comment type="caution">
    <text evidence="2">The sequence shown here is derived from an EMBL/GenBank/DDBJ whole genome shotgun (WGS) entry which is preliminary data.</text>
</comment>
<evidence type="ECO:0000313" key="2">
    <source>
        <dbReference type="EMBL" id="NYI69176.1"/>
    </source>
</evidence>
<feature type="region of interest" description="Disordered" evidence="1">
    <location>
        <begin position="1"/>
        <end position="21"/>
    </location>
</feature>
<name>A0A7Z0D5B6_9MICO</name>
<keyword evidence="3" id="KW-1185">Reference proteome</keyword>
<reference evidence="2 3" key="1">
    <citation type="submission" date="2020-07" db="EMBL/GenBank/DDBJ databases">
        <title>Sequencing the genomes of 1000 actinobacteria strains.</title>
        <authorList>
            <person name="Klenk H.-P."/>
        </authorList>
    </citation>
    <scope>NUCLEOTIDE SEQUENCE [LARGE SCALE GENOMIC DNA]</scope>
    <source>
        <strain evidence="2 3">DSM 26341</strain>
    </source>
</reference>
<proteinExistence type="predicted"/>
<protein>
    <submittedName>
        <fullName evidence="2">Uncharacterized protein</fullName>
    </submittedName>
</protein>
<dbReference type="Proteomes" id="UP000539111">
    <property type="component" value="Unassembled WGS sequence"/>
</dbReference>
<dbReference type="RefSeq" id="WP_179429440.1">
    <property type="nucleotide sequence ID" value="NZ_JACBZP010000001.1"/>
</dbReference>